<accession>A0ABV6DE78</accession>
<evidence type="ECO:0000313" key="2">
    <source>
        <dbReference type="EMBL" id="MFC0210954.1"/>
    </source>
</evidence>
<keyword evidence="1" id="KW-1133">Transmembrane helix</keyword>
<evidence type="ECO:0000313" key="3">
    <source>
        <dbReference type="Proteomes" id="UP001589776"/>
    </source>
</evidence>
<reference evidence="2 3" key="1">
    <citation type="submission" date="2024-09" db="EMBL/GenBank/DDBJ databases">
        <authorList>
            <person name="Sun Q."/>
            <person name="Mori K."/>
        </authorList>
    </citation>
    <scope>NUCLEOTIDE SEQUENCE [LARGE SCALE GENOMIC DNA]</scope>
    <source>
        <strain evidence="2 3">CCM 7759</strain>
    </source>
</reference>
<comment type="caution">
    <text evidence="2">The sequence shown here is derived from an EMBL/GenBank/DDBJ whole genome shotgun (WGS) entry which is preliminary data.</text>
</comment>
<organism evidence="2 3">
    <name type="scientific">Paenibacillus chartarius</name>
    <dbReference type="NCBI Taxonomy" id="747481"/>
    <lineage>
        <taxon>Bacteria</taxon>
        <taxon>Bacillati</taxon>
        <taxon>Bacillota</taxon>
        <taxon>Bacilli</taxon>
        <taxon>Bacillales</taxon>
        <taxon>Paenibacillaceae</taxon>
        <taxon>Paenibacillus</taxon>
    </lineage>
</organism>
<gene>
    <name evidence="2" type="ORF">ACFFK0_00590</name>
</gene>
<sequence length="126" mass="13491">MRILAQSPIMADHITPYYGKAIAAVLPSGDVVCGIVDRVHEGHLFMRPIENVPEAYVLSLKKSLGAKYKNKAQVKALAGAGAAAGAGFGGFPLGWGFGNFGWGAGLWWVFPLFLLAALAALPFFWW</sequence>
<keyword evidence="3" id="KW-1185">Reference proteome</keyword>
<keyword evidence="1" id="KW-0812">Transmembrane</keyword>
<dbReference type="EMBL" id="JBHLWN010000004">
    <property type="protein sequence ID" value="MFC0210954.1"/>
    <property type="molecule type" value="Genomic_DNA"/>
</dbReference>
<name>A0ABV6DE78_9BACL</name>
<evidence type="ECO:0008006" key="4">
    <source>
        <dbReference type="Google" id="ProtNLM"/>
    </source>
</evidence>
<protein>
    <recommendedName>
        <fullName evidence="4">S1 motif domain-containing protein</fullName>
    </recommendedName>
</protein>
<evidence type="ECO:0000256" key="1">
    <source>
        <dbReference type="SAM" id="Phobius"/>
    </source>
</evidence>
<dbReference type="Proteomes" id="UP001589776">
    <property type="component" value="Unassembled WGS sequence"/>
</dbReference>
<dbReference type="RefSeq" id="WP_377467570.1">
    <property type="nucleotide sequence ID" value="NZ_JBHLWN010000004.1"/>
</dbReference>
<feature type="transmembrane region" description="Helical" evidence="1">
    <location>
        <begin position="76"/>
        <end position="98"/>
    </location>
</feature>
<proteinExistence type="predicted"/>
<keyword evidence="1" id="KW-0472">Membrane</keyword>
<feature type="transmembrane region" description="Helical" evidence="1">
    <location>
        <begin position="104"/>
        <end position="125"/>
    </location>
</feature>